<organism evidence="1 2">
    <name type="scientific">Crucibulum laeve</name>
    <dbReference type="NCBI Taxonomy" id="68775"/>
    <lineage>
        <taxon>Eukaryota</taxon>
        <taxon>Fungi</taxon>
        <taxon>Dikarya</taxon>
        <taxon>Basidiomycota</taxon>
        <taxon>Agaricomycotina</taxon>
        <taxon>Agaricomycetes</taxon>
        <taxon>Agaricomycetidae</taxon>
        <taxon>Agaricales</taxon>
        <taxon>Agaricineae</taxon>
        <taxon>Nidulariaceae</taxon>
        <taxon>Crucibulum</taxon>
    </lineage>
</organism>
<evidence type="ECO:0000313" key="2">
    <source>
        <dbReference type="Proteomes" id="UP000308652"/>
    </source>
</evidence>
<dbReference type="STRING" id="68775.A0A5C3MHG0"/>
<accession>A0A5C3MHG0</accession>
<reference evidence="1 2" key="1">
    <citation type="journal article" date="2019" name="Nat. Ecol. Evol.">
        <title>Megaphylogeny resolves global patterns of mushroom evolution.</title>
        <authorList>
            <person name="Varga T."/>
            <person name="Krizsan K."/>
            <person name="Foldi C."/>
            <person name="Dima B."/>
            <person name="Sanchez-Garcia M."/>
            <person name="Sanchez-Ramirez S."/>
            <person name="Szollosi G.J."/>
            <person name="Szarkandi J.G."/>
            <person name="Papp V."/>
            <person name="Albert L."/>
            <person name="Andreopoulos W."/>
            <person name="Angelini C."/>
            <person name="Antonin V."/>
            <person name="Barry K.W."/>
            <person name="Bougher N.L."/>
            <person name="Buchanan P."/>
            <person name="Buyck B."/>
            <person name="Bense V."/>
            <person name="Catcheside P."/>
            <person name="Chovatia M."/>
            <person name="Cooper J."/>
            <person name="Damon W."/>
            <person name="Desjardin D."/>
            <person name="Finy P."/>
            <person name="Geml J."/>
            <person name="Haridas S."/>
            <person name="Hughes K."/>
            <person name="Justo A."/>
            <person name="Karasinski D."/>
            <person name="Kautmanova I."/>
            <person name="Kiss B."/>
            <person name="Kocsube S."/>
            <person name="Kotiranta H."/>
            <person name="LaButti K.M."/>
            <person name="Lechner B.E."/>
            <person name="Liimatainen K."/>
            <person name="Lipzen A."/>
            <person name="Lukacs Z."/>
            <person name="Mihaltcheva S."/>
            <person name="Morgado L.N."/>
            <person name="Niskanen T."/>
            <person name="Noordeloos M.E."/>
            <person name="Ohm R.A."/>
            <person name="Ortiz-Santana B."/>
            <person name="Ovrebo C."/>
            <person name="Racz N."/>
            <person name="Riley R."/>
            <person name="Savchenko A."/>
            <person name="Shiryaev A."/>
            <person name="Soop K."/>
            <person name="Spirin V."/>
            <person name="Szebenyi C."/>
            <person name="Tomsovsky M."/>
            <person name="Tulloss R.E."/>
            <person name="Uehling J."/>
            <person name="Grigoriev I.V."/>
            <person name="Vagvolgyi C."/>
            <person name="Papp T."/>
            <person name="Martin F.M."/>
            <person name="Miettinen O."/>
            <person name="Hibbett D.S."/>
            <person name="Nagy L.G."/>
        </authorList>
    </citation>
    <scope>NUCLEOTIDE SEQUENCE [LARGE SCALE GENOMIC DNA]</scope>
    <source>
        <strain evidence="1 2">CBS 166.37</strain>
    </source>
</reference>
<name>A0A5C3MHG0_9AGAR</name>
<dbReference type="AlphaFoldDB" id="A0A5C3MHG0"/>
<gene>
    <name evidence="1" type="ORF">BDQ12DRAFT_459631</name>
</gene>
<evidence type="ECO:0000313" key="1">
    <source>
        <dbReference type="EMBL" id="TFK40591.1"/>
    </source>
</evidence>
<dbReference type="EMBL" id="ML213596">
    <property type="protein sequence ID" value="TFK40591.1"/>
    <property type="molecule type" value="Genomic_DNA"/>
</dbReference>
<keyword evidence="2" id="KW-1185">Reference proteome</keyword>
<protein>
    <submittedName>
        <fullName evidence="1">Uncharacterized protein</fullName>
    </submittedName>
</protein>
<dbReference type="OrthoDB" id="3070249at2759"/>
<proteinExistence type="predicted"/>
<dbReference type="Proteomes" id="UP000308652">
    <property type="component" value="Unassembled WGS sequence"/>
</dbReference>
<sequence length="211" mass="23301">MCPPCRTRYRTYGITKRAKWKAERAAFDREMIALKKVEDEKRKERGQRPLSECPEELRVWEHSIIDEQASLPMVILPGPSSASNTGVPAPLLTENSTLASQGTVTPGEYPAPVDAQRQEILGAQVVVPSGVNPNAGQVGYFPSAIDTPLSHSPYKHLNNPLTMGSHPPLPARMCTVSHCHKILPGFYRYKRCSKGGRSRRGCRGGVDTPWI</sequence>